<gene>
    <name evidence="3" type="ORF">ACFFSA_36325</name>
</gene>
<accession>A0ABV5SA65</accession>
<evidence type="ECO:0000313" key="4">
    <source>
        <dbReference type="Proteomes" id="UP001589532"/>
    </source>
</evidence>
<evidence type="ECO:0000256" key="1">
    <source>
        <dbReference type="SAM" id="MobiDB-lite"/>
    </source>
</evidence>
<evidence type="ECO:0000256" key="2">
    <source>
        <dbReference type="SAM" id="SignalP"/>
    </source>
</evidence>
<dbReference type="EMBL" id="JBHMBW010000049">
    <property type="protein sequence ID" value="MFB9628573.1"/>
    <property type="molecule type" value="Genomic_DNA"/>
</dbReference>
<feature type="region of interest" description="Disordered" evidence="1">
    <location>
        <begin position="57"/>
        <end position="84"/>
    </location>
</feature>
<comment type="caution">
    <text evidence="3">The sequence shown here is derived from an EMBL/GenBank/DDBJ whole genome shotgun (WGS) entry which is preliminary data.</text>
</comment>
<sequence>MPGRSAAVLACGVTNAAKLLVASLAFTGAYAGVSVHDGAGSEPAPVTTVTLSAREMPVTEPLQERPVAVSRSKAPRPSRAPVAR</sequence>
<feature type="chain" id="PRO_5046162107" evidence="2">
    <location>
        <begin position="32"/>
        <end position="84"/>
    </location>
</feature>
<dbReference type="Proteomes" id="UP001589532">
    <property type="component" value="Unassembled WGS sequence"/>
</dbReference>
<feature type="signal peptide" evidence="2">
    <location>
        <begin position="1"/>
        <end position="31"/>
    </location>
</feature>
<protein>
    <submittedName>
        <fullName evidence="3">Uncharacterized protein</fullName>
    </submittedName>
</protein>
<proteinExistence type="predicted"/>
<dbReference type="RefSeq" id="WP_344990741.1">
    <property type="nucleotide sequence ID" value="NZ_BAAAXV010000005.1"/>
</dbReference>
<evidence type="ECO:0000313" key="3">
    <source>
        <dbReference type="EMBL" id="MFB9628573.1"/>
    </source>
</evidence>
<reference evidence="3 4" key="1">
    <citation type="submission" date="2024-09" db="EMBL/GenBank/DDBJ databases">
        <authorList>
            <person name="Sun Q."/>
            <person name="Mori K."/>
        </authorList>
    </citation>
    <scope>NUCLEOTIDE SEQUENCE [LARGE SCALE GENOMIC DNA]</scope>
    <source>
        <strain evidence="3 4">JCM 3143</strain>
    </source>
</reference>
<keyword evidence="4" id="KW-1185">Reference proteome</keyword>
<keyword evidence="2" id="KW-0732">Signal</keyword>
<organism evidence="3 4">
    <name type="scientific">Nonomuraea helvata</name>
    <dbReference type="NCBI Taxonomy" id="37484"/>
    <lineage>
        <taxon>Bacteria</taxon>
        <taxon>Bacillati</taxon>
        <taxon>Actinomycetota</taxon>
        <taxon>Actinomycetes</taxon>
        <taxon>Streptosporangiales</taxon>
        <taxon>Streptosporangiaceae</taxon>
        <taxon>Nonomuraea</taxon>
    </lineage>
</organism>
<name>A0ABV5SA65_9ACTN</name>